<protein>
    <submittedName>
        <fullName evidence="1">Uncharacterized protein</fullName>
    </submittedName>
</protein>
<dbReference type="Proteomes" id="UP000018144">
    <property type="component" value="Unassembled WGS sequence"/>
</dbReference>
<name>U4LD27_PYROM</name>
<sequence length="129" mass="14923">MKQPNSRTCRDHLRKIKWLFRKEDAEKLQNDLLVHVQGLTMFVTSLQSQIIMRTILKYESSNDQRLQSIEKRVADIHGMIQTVHSQLPKLLGYTWEGGFSAHDEPVMVMDALGRVVPIPYLVCTSKVFL</sequence>
<reference evidence="1 2" key="1">
    <citation type="journal article" date="2013" name="PLoS Genet.">
        <title>The genome and development-dependent transcriptomes of Pyronema confluens: a window into fungal evolution.</title>
        <authorList>
            <person name="Traeger S."/>
            <person name="Altegoer F."/>
            <person name="Freitag M."/>
            <person name="Gabaldon T."/>
            <person name="Kempken F."/>
            <person name="Kumar A."/>
            <person name="Marcet-Houben M."/>
            <person name="Poggeler S."/>
            <person name="Stajich J.E."/>
            <person name="Nowrousian M."/>
        </authorList>
    </citation>
    <scope>NUCLEOTIDE SEQUENCE [LARGE SCALE GENOMIC DNA]</scope>
    <source>
        <strain evidence="2">CBS 100304</strain>
        <tissue evidence="1">Vegetative mycelium</tissue>
    </source>
</reference>
<dbReference type="STRING" id="1076935.U4LD27"/>
<gene>
    <name evidence="1" type="ORF">PCON_11897</name>
</gene>
<evidence type="ECO:0000313" key="2">
    <source>
        <dbReference type="Proteomes" id="UP000018144"/>
    </source>
</evidence>
<dbReference type="OrthoDB" id="20872at2759"/>
<evidence type="ECO:0000313" key="1">
    <source>
        <dbReference type="EMBL" id="CCX12303.1"/>
    </source>
</evidence>
<dbReference type="EMBL" id="HF935695">
    <property type="protein sequence ID" value="CCX12303.1"/>
    <property type="molecule type" value="Genomic_DNA"/>
</dbReference>
<keyword evidence="2" id="KW-1185">Reference proteome</keyword>
<proteinExistence type="predicted"/>
<dbReference type="AlphaFoldDB" id="U4LD27"/>
<organism evidence="1 2">
    <name type="scientific">Pyronema omphalodes (strain CBS 100304)</name>
    <name type="common">Pyronema confluens</name>
    <dbReference type="NCBI Taxonomy" id="1076935"/>
    <lineage>
        <taxon>Eukaryota</taxon>
        <taxon>Fungi</taxon>
        <taxon>Dikarya</taxon>
        <taxon>Ascomycota</taxon>
        <taxon>Pezizomycotina</taxon>
        <taxon>Pezizomycetes</taxon>
        <taxon>Pezizales</taxon>
        <taxon>Pyronemataceae</taxon>
        <taxon>Pyronema</taxon>
    </lineage>
</organism>
<accession>U4LD27</accession>